<accession>A0ABV4NLG0</accession>
<protein>
    <submittedName>
        <fullName evidence="3">YHYH protein</fullName>
    </submittedName>
</protein>
<dbReference type="RefSeq" id="WP_371843130.1">
    <property type="nucleotide sequence ID" value="NZ_JBGMEL010000005.1"/>
</dbReference>
<comment type="caution">
    <text evidence="3">The sequence shown here is derived from an EMBL/GenBank/DDBJ whole genome shotgun (WGS) entry which is preliminary data.</text>
</comment>
<dbReference type="Proteomes" id="UP001569414">
    <property type="component" value="Unassembled WGS sequence"/>
</dbReference>
<sequence>MKIIEILNRDKRSLLSCALALTLLTAALQGCGGGGDSSSNTETSNENTDTDTGSDSGDDNSNTDDATDNDSSTEVTGVWIVNTTDERAPYIYENNSNEQVLVNVQRVESVTVNGKEYTRVSATGIPDYEILVTANILNALLTRPKVSSDFVSGSPNVQVGDFIRFGQDIGYRSNPSCDTEAGYGFWPPGPVCPENVSHQGDIPKSPEAASEDCETGLGVQGYWVNGTSIYQWSDGQSVNNTWHTLAPLAEVYDVDVCGGHAANGDYHHHFYSDCLANLVADVGDSHSPIYGYTADGYAIYGPWEDDGQLALSSWAVRAYDDPNSETGCGVAGERSCLLVDEYDTSKGSQATNNTGPSTSGSYTSLSGNEFDTTSGFFYEDYFWDASLTAQGGAYLDQYNGHTDSERGYHYHLTVTLSEDAQLVPAFPFTFGPRFYGKLDEQTIVNRCSTTVGR</sequence>
<dbReference type="InterPro" id="IPR025924">
    <property type="entry name" value="YHYH_dom"/>
</dbReference>
<proteinExistence type="predicted"/>
<keyword evidence="4" id="KW-1185">Reference proteome</keyword>
<feature type="domain" description="YHYH" evidence="2">
    <location>
        <begin position="201"/>
        <end position="415"/>
    </location>
</feature>
<dbReference type="EMBL" id="JBGMEL010000005">
    <property type="protein sequence ID" value="MFA0790343.1"/>
    <property type="molecule type" value="Genomic_DNA"/>
</dbReference>
<evidence type="ECO:0000313" key="4">
    <source>
        <dbReference type="Proteomes" id="UP001569414"/>
    </source>
</evidence>
<reference evidence="3 4" key="1">
    <citation type="submission" date="2024-08" db="EMBL/GenBank/DDBJ databases">
        <authorList>
            <person name="Ishaq N."/>
        </authorList>
    </citation>
    <scope>NUCLEOTIDE SEQUENCE [LARGE SCALE GENOMIC DNA]</scope>
    <source>
        <strain evidence="3 4">JCM 30400</strain>
    </source>
</reference>
<evidence type="ECO:0000256" key="1">
    <source>
        <dbReference type="SAM" id="MobiDB-lite"/>
    </source>
</evidence>
<feature type="region of interest" description="Disordered" evidence="1">
    <location>
        <begin position="31"/>
        <end position="78"/>
    </location>
</feature>
<evidence type="ECO:0000259" key="2">
    <source>
        <dbReference type="Pfam" id="PF14240"/>
    </source>
</evidence>
<organism evidence="3 4">
    <name type="scientific">Microbulbifer echini</name>
    <dbReference type="NCBI Taxonomy" id="1529067"/>
    <lineage>
        <taxon>Bacteria</taxon>
        <taxon>Pseudomonadati</taxon>
        <taxon>Pseudomonadota</taxon>
        <taxon>Gammaproteobacteria</taxon>
        <taxon>Cellvibrionales</taxon>
        <taxon>Microbulbiferaceae</taxon>
        <taxon>Microbulbifer</taxon>
    </lineage>
</organism>
<dbReference type="PROSITE" id="PS51257">
    <property type="entry name" value="PROKAR_LIPOPROTEIN"/>
    <property type="match status" value="1"/>
</dbReference>
<feature type="compositionally biased region" description="Acidic residues" evidence="1">
    <location>
        <begin position="56"/>
        <end position="68"/>
    </location>
</feature>
<feature type="compositionally biased region" description="Low complexity" evidence="1">
    <location>
        <begin position="37"/>
        <end position="55"/>
    </location>
</feature>
<dbReference type="Pfam" id="PF14240">
    <property type="entry name" value="YHYH"/>
    <property type="match status" value="1"/>
</dbReference>
<evidence type="ECO:0000313" key="3">
    <source>
        <dbReference type="EMBL" id="MFA0790343.1"/>
    </source>
</evidence>
<gene>
    <name evidence="3" type="ORF">ACCI51_07275</name>
</gene>
<name>A0ABV4NLG0_9GAMM</name>